<evidence type="ECO:0000313" key="9">
    <source>
        <dbReference type="EMBL" id="KAE9248590.1"/>
    </source>
</evidence>
<dbReference type="EMBL" id="QXFW01000144">
    <property type="protein sequence ID" value="KAE9023201.1"/>
    <property type="molecule type" value="Genomic_DNA"/>
</dbReference>
<evidence type="ECO:0000313" key="18">
    <source>
        <dbReference type="Proteomes" id="UP000460718"/>
    </source>
</evidence>
<dbReference type="EMBL" id="QXGC01000700">
    <property type="protein sequence ID" value="KAE9224087.1"/>
    <property type="molecule type" value="Genomic_DNA"/>
</dbReference>
<evidence type="ECO:0000313" key="15">
    <source>
        <dbReference type="Proteomes" id="UP000440367"/>
    </source>
</evidence>
<evidence type="ECO:0000313" key="5">
    <source>
        <dbReference type="EMBL" id="KAE9129298.1"/>
    </source>
</evidence>
<dbReference type="AlphaFoldDB" id="A0A6A3FKG9"/>
<evidence type="ECO:0000313" key="20">
    <source>
        <dbReference type="Proteomes" id="UP000486351"/>
    </source>
</evidence>
<evidence type="ECO:0000313" key="17">
    <source>
        <dbReference type="Proteomes" id="UP000441208"/>
    </source>
</evidence>
<comment type="caution">
    <text evidence="2">The sequence shown here is derived from an EMBL/GenBank/DDBJ whole genome shotgun (WGS) entry which is preliminary data.</text>
</comment>
<dbReference type="Proteomes" id="UP000460718">
    <property type="component" value="Unassembled WGS sequence"/>
</dbReference>
<dbReference type="Proteomes" id="UP000441208">
    <property type="component" value="Unassembled WGS sequence"/>
</dbReference>
<evidence type="ECO:0000313" key="14">
    <source>
        <dbReference type="Proteomes" id="UP000437068"/>
    </source>
</evidence>
<gene>
    <name evidence="10" type="ORF">PF001_g4298</name>
    <name evidence="9" type="ORF">PF002_g5706</name>
    <name evidence="7" type="ORF">PF004_g12321</name>
    <name evidence="8" type="ORF">PF005_g4846</name>
    <name evidence="6" type="ORF">PF006_g4183</name>
    <name evidence="5" type="ORF">PF007_g4933</name>
    <name evidence="11" type="ORF">PF008_g4320</name>
    <name evidence="2" type="ORF">PF009_g5166</name>
    <name evidence="4" type="ORF">PF010_g4232</name>
    <name evidence="3" type="ORF">PF011_g4104</name>
</gene>
<sequence>MKRSRKRARLTVSAETKQNTMTEKTVPAATPRATVKRVKTVPAATPHATVKRVKHVLAVTPHATHKWRPRKSQGAHMEEGVMGLLLQLLSVKSTRVGTCQHP</sequence>
<evidence type="ECO:0000313" key="16">
    <source>
        <dbReference type="Proteomes" id="UP000440732"/>
    </source>
</evidence>
<organism evidence="2 12">
    <name type="scientific">Phytophthora fragariae</name>
    <dbReference type="NCBI Taxonomy" id="53985"/>
    <lineage>
        <taxon>Eukaryota</taxon>
        <taxon>Sar</taxon>
        <taxon>Stramenopiles</taxon>
        <taxon>Oomycota</taxon>
        <taxon>Peronosporomycetes</taxon>
        <taxon>Peronosporales</taxon>
        <taxon>Peronosporaceae</taxon>
        <taxon>Phytophthora</taxon>
    </lineage>
</organism>
<evidence type="ECO:0000313" key="11">
    <source>
        <dbReference type="EMBL" id="KAE9354888.1"/>
    </source>
</evidence>
<evidence type="ECO:0000313" key="19">
    <source>
        <dbReference type="Proteomes" id="UP000476176"/>
    </source>
</evidence>
<dbReference type="EMBL" id="QXGD01000190">
    <property type="protein sequence ID" value="KAE9248590.1"/>
    <property type="molecule type" value="Genomic_DNA"/>
</dbReference>
<evidence type="ECO:0000313" key="6">
    <source>
        <dbReference type="EMBL" id="KAE9151528.1"/>
    </source>
</evidence>
<evidence type="ECO:0000313" key="10">
    <source>
        <dbReference type="EMBL" id="KAE9322655.1"/>
    </source>
</evidence>
<dbReference type="EMBL" id="QXGF01000168">
    <property type="protein sequence ID" value="KAE8945176.1"/>
    <property type="molecule type" value="Genomic_DNA"/>
</dbReference>
<dbReference type="EMBL" id="QXFY01000145">
    <property type="protein sequence ID" value="KAE9354888.1"/>
    <property type="molecule type" value="Genomic_DNA"/>
</dbReference>
<proteinExistence type="predicted"/>
<dbReference type="EMBL" id="QXGE01000146">
    <property type="protein sequence ID" value="KAE9322655.1"/>
    <property type="molecule type" value="Genomic_DNA"/>
</dbReference>
<dbReference type="Proteomes" id="UP000476176">
    <property type="component" value="Unassembled WGS sequence"/>
</dbReference>
<evidence type="ECO:0000256" key="1">
    <source>
        <dbReference type="SAM" id="MobiDB-lite"/>
    </source>
</evidence>
<accession>A0A6A3FKG9</accession>
<dbReference type="Proteomes" id="UP000440732">
    <property type="component" value="Unassembled WGS sequence"/>
</dbReference>
<evidence type="ECO:0000313" key="12">
    <source>
        <dbReference type="Proteomes" id="UP000429523"/>
    </source>
</evidence>
<dbReference type="Proteomes" id="UP000433483">
    <property type="component" value="Unassembled WGS sequence"/>
</dbReference>
<protein>
    <submittedName>
        <fullName evidence="2">Uncharacterized protein</fullName>
    </submittedName>
</protein>
<keyword evidence="13" id="KW-1185">Reference proteome</keyword>
<dbReference type="Proteomes" id="UP000440367">
    <property type="component" value="Unassembled WGS sequence"/>
</dbReference>
<evidence type="ECO:0000313" key="21">
    <source>
        <dbReference type="Proteomes" id="UP000488956"/>
    </source>
</evidence>
<evidence type="ECO:0000313" key="2">
    <source>
        <dbReference type="EMBL" id="KAE8945176.1"/>
    </source>
</evidence>
<evidence type="ECO:0000313" key="4">
    <source>
        <dbReference type="EMBL" id="KAE9129190.1"/>
    </source>
</evidence>
<evidence type="ECO:0000313" key="8">
    <source>
        <dbReference type="EMBL" id="KAE9227115.1"/>
    </source>
</evidence>
<evidence type="ECO:0000313" key="7">
    <source>
        <dbReference type="EMBL" id="KAE9224087.1"/>
    </source>
</evidence>
<dbReference type="EMBL" id="QXGB01000161">
    <property type="protein sequence ID" value="KAE9227115.1"/>
    <property type="molecule type" value="Genomic_DNA"/>
</dbReference>
<dbReference type="Proteomes" id="UP000429523">
    <property type="component" value="Unassembled WGS sequence"/>
</dbReference>
<dbReference type="EMBL" id="QXFZ01000165">
    <property type="protein sequence ID" value="KAE9129298.1"/>
    <property type="molecule type" value="Genomic_DNA"/>
</dbReference>
<dbReference type="Proteomes" id="UP000437068">
    <property type="component" value="Unassembled WGS sequence"/>
</dbReference>
<reference evidence="12 13" key="1">
    <citation type="submission" date="2018-08" db="EMBL/GenBank/DDBJ databases">
        <title>Genomic investigation of the strawberry pathogen Phytophthora fragariae indicates pathogenicity is determined by transcriptional variation in three key races.</title>
        <authorList>
            <person name="Adams T.M."/>
            <person name="Armitage A.D."/>
            <person name="Sobczyk M.K."/>
            <person name="Bates H.J."/>
            <person name="Dunwell J.M."/>
            <person name="Nellist C.F."/>
            <person name="Harrison R.J."/>
        </authorList>
    </citation>
    <scope>NUCLEOTIDE SEQUENCE [LARGE SCALE GENOMIC DNA]</scope>
    <source>
        <strain evidence="10 14">A4</strain>
        <strain evidence="9 15">BC-1</strain>
        <strain evidence="7 19">BC-23</strain>
        <strain evidence="8 13">NOV-27</strain>
        <strain evidence="6 16">NOV-5</strain>
        <strain evidence="5 17">NOV-71</strain>
        <strain evidence="11 20">NOV-77</strain>
        <strain evidence="2 12">NOV-9</strain>
        <strain evidence="4 21">ONT-3</strain>
        <strain evidence="3 18">SCRP245</strain>
    </source>
</reference>
<evidence type="ECO:0000313" key="13">
    <source>
        <dbReference type="Proteomes" id="UP000433483"/>
    </source>
</evidence>
<dbReference type="EMBL" id="QXFX01000144">
    <property type="protein sequence ID" value="KAE9129190.1"/>
    <property type="molecule type" value="Genomic_DNA"/>
</dbReference>
<dbReference type="EMBL" id="QXGA01000143">
    <property type="protein sequence ID" value="KAE9151528.1"/>
    <property type="molecule type" value="Genomic_DNA"/>
</dbReference>
<dbReference type="Proteomes" id="UP000486351">
    <property type="component" value="Unassembled WGS sequence"/>
</dbReference>
<dbReference type="Proteomes" id="UP000488956">
    <property type="component" value="Unassembled WGS sequence"/>
</dbReference>
<name>A0A6A3FKG9_9STRA</name>
<feature type="region of interest" description="Disordered" evidence="1">
    <location>
        <begin position="1"/>
        <end position="27"/>
    </location>
</feature>
<feature type="compositionally biased region" description="Polar residues" evidence="1">
    <location>
        <begin position="13"/>
        <end position="23"/>
    </location>
</feature>
<evidence type="ECO:0000313" key="3">
    <source>
        <dbReference type="EMBL" id="KAE9023201.1"/>
    </source>
</evidence>